<feature type="transmembrane region" description="Helical" evidence="2">
    <location>
        <begin position="1823"/>
        <end position="1845"/>
    </location>
</feature>
<evidence type="ECO:0000256" key="2">
    <source>
        <dbReference type="SAM" id="Phobius"/>
    </source>
</evidence>
<name>A2E7T1_TRIV3</name>
<gene>
    <name evidence="3" type="ORF">TVAG_061660</name>
</gene>
<feature type="compositionally biased region" description="Pro residues" evidence="1">
    <location>
        <begin position="1642"/>
        <end position="1657"/>
    </location>
</feature>
<reference evidence="3" key="1">
    <citation type="submission" date="2006-10" db="EMBL/GenBank/DDBJ databases">
        <authorList>
            <person name="Amadeo P."/>
            <person name="Zhao Q."/>
            <person name="Wortman J."/>
            <person name="Fraser-Liggett C."/>
            <person name="Carlton J."/>
        </authorList>
    </citation>
    <scope>NUCLEOTIDE SEQUENCE</scope>
    <source>
        <strain evidence="3">G3</strain>
    </source>
</reference>
<accession>A2E7T1</accession>
<sequence length="1923" mass="213056">MFIKEQNINIKEKLFGKIDVDYSLYGNQFTSVLGLEYVKSSFTVTSSTFDQCYAFGRKVSGPCGGAIFLSRSICVIKETDFTKNIAADGGAVCLIRSNAFLDGKNDHSSKFESNTAYSSGGAILFEGYTPKDENSKSFTNNFQLFIYKYTFTSNKADQTGGAISIDRDSEIYLENLILRYNTAGDQGGAIFCLNAKLSVFKSAIQANAAGENNRTVISKNQSRSDTNKYSLRFRGRGCGGIAFISIDDQRHFISQENCFSYNKMFNGFINTLESSSKYTDERGNDYMLEGNAYWQSYKDYLQDSEKAYAFIGNTSQFIKQIYQPLSYDTQPNDDKCKQNSVSESKFSNVQTLSLSNARKSNEGNDEITSQVPPPSPFVYAATPITRLPQKTTSSHTFYSSFNSSRWTISFTYSVAATFFRTPFSTPHMTPYYTPDTTFEPTAMTPCPSSNPLNEETKTTIYTLSDPRTAYLTLTALVTNITSTITTIFTNTLTLSMPYTENTYKLTNITSITTIATNLASNETYTLYYPTFTNTATYTDFYNNQKVNSTINYLSFTNSASSVLSATFVETNRSLIEIPSNFGIFPIMAYTNSSTTTVTYTINNEDSLVLTKTDYAIILTAINAYASGIFSLTNGQSTTLTSTFINCTTSTFTIVQIPTVIPTIQHFSSTDFSTFAITTSKLTLVPNITVTTLSGISYISGYTKASENTITVVYYPYVTLYSTITTLDDSQTTYTYTAVTTLTQTYSSINQNSEFVSYYSLQTTWTTNTLTFSYSMTNTITGTNVFTLTQTESSYFSINPTGISYTVISSTLKANIQDLPTNVTFNSPVFTWTFTFYLPINGISDSVFYTFTQVILGSETVSTVLHVPELSFDGVLTSYINTNTLVGSTTNIDTLTYTISYFSDSSTPSSLSIEIPTFITLFTTKTNISIYTFDETNIITQTITNYYSTAFTEVVYTAIYSTTSIYKSTYHNNNLTLMETETIAKILTSLTTNINISTVIEYTFSGTTQYMTQLETFTIANDITLTTTYYNKTSTATMINGPSINYEWTAVNKLSTVFVYPLLTKTLLSTATVIDYPIYTIKNQNVTITHTTTATYILTNTMTIFNTTTYLIDAKEISYINTSIIEGKLIPTYTETDVLTYNVSLNNAKRLMEIDNKQFSGVKFTIPATSNPLLAERETLLPNYTYTETTVHSPVPNNLILKASTIYIYSSTTTIFSSTYINYSDTVIYTFTEIPTYTDAFISFNPSSYANQGGTSYVTSYSFKDVTMNTSTIVFTSMKTMLEVNLLSYTKTNSILTVTSGSGQTSTISWYGSQVTKDNEYITYSFTDITTNFVTMKNDNFTIGLILTTYMLMTNIKAITDSFVLVPKIVSTNVSYTYVNISGETVVPIIISDNNIPPRTPAITPMLTPTPKPKIGDMWGSTSTTTAVKKVTSVTDYKSSYTVVLPGQSTKISTITIVNSSTFTNVSQQQTDTYTKTEVQSLTEFEVVNTGRQLIVATGATMGYKDVNTSTYESTLTISIIKTADTYLIIKDTDVPAPIVTDTNISSITFEWKSVTNANTSIPTYTSVPTSIYTVITLPNEDETTTYTNTFTQSITNISTQLTEGNTLLPVNISTTANTLTETKKLENTVVLSLKPTHFPSPSNWPSPTPRPPIPLRTPEPTMTPKRPNTDPGTDTRLEITKSLTDTETVASTKSKTLIKALFDLSVNSSIIQIPYLTETDTDVPTYTSTQTYIDVLTYKSDVSVTQSKTIIATSTLSNTTISKETLSVTNTTTTHESTNKNTTTFTISLTYIVTQTYVSTNVETMLLIAQEGVTKSKMSSGTLILVCSLVIGSSSILGILGVTLYRKSRKTSSSGFEDEESTSLNDTNLFGSVRIENTIIKFDEDDENQMITKFAPDFDDDDGELRTIQDANDDDDIFMNKEF</sequence>
<keyword evidence="2" id="KW-0812">Transmembrane</keyword>
<dbReference type="RefSeq" id="XP_001323485.1">
    <property type="nucleotide sequence ID" value="XM_001323450.1"/>
</dbReference>
<dbReference type="VEuPathDB" id="TrichDB:TVAGG3_0239540"/>
<keyword evidence="4" id="KW-1185">Reference proteome</keyword>
<dbReference type="KEGG" id="tva:4769215"/>
<dbReference type="InParanoid" id="A2E7T1"/>
<evidence type="ECO:0000313" key="4">
    <source>
        <dbReference type="Proteomes" id="UP000001542"/>
    </source>
</evidence>
<feature type="region of interest" description="Disordered" evidence="1">
    <location>
        <begin position="355"/>
        <end position="375"/>
    </location>
</feature>
<evidence type="ECO:0000313" key="3">
    <source>
        <dbReference type="EMBL" id="EAY11262.1"/>
    </source>
</evidence>
<proteinExistence type="predicted"/>
<dbReference type="PANTHER" id="PTHR46155">
    <property type="entry name" value="BIFUNCTIONAL INHIBITOR/LIPID-TRANSFER PROTEIN/SEED STORAGE 2S ALBUMIN SUPERFAMILY PROTEIN"/>
    <property type="match status" value="1"/>
</dbReference>
<dbReference type="InterPro" id="IPR011050">
    <property type="entry name" value="Pectin_lyase_fold/virulence"/>
</dbReference>
<keyword evidence="2" id="KW-0472">Membrane</keyword>
<keyword evidence="2" id="KW-1133">Transmembrane helix</keyword>
<feature type="region of interest" description="Disordered" evidence="1">
    <location>
        <begin position="1637"/>
        <end position="1675"/>
    </location>
</feature>
<dbReference type="STRING" id="5722.A2E7T1"/>
<organism evidence="3 4">
    <name type="scientific">Trichomonas vaginalis (strain ATCC PRA-98 / G3)</name>
    <dbReference type="NCBI Taxonomy" id="412133"/>
    <lineage>
        <taxon>Eukaryota</taxon>
        <taxon>Metamonada</taxon>
        <taxon>Parabasalia</taxon>
        <taxon>Trichomonadida</taxon>
        <taxon>Trichomonadidae</taxon>
        <taxon>Trichomonas</taxon>
    </lineage>
</organism>
<dbReference type="Proteomes" id="UP000001542">
    <property type="component" value="Unassembled WGS sequence"/>
</dbReference>
<dbReference type="EMBL" id="DS113322">
    <property type="protein sequence ID" value="EAY11262.1"/>
    <property type="molecule type" value="Genomic_DNA"/>
</dbReference>
<dbReference type="PANTHER" id="PTHR46155:SF1">
    <property type="entry name" value="BIFUNCTIONAL INHIBITOR_LIPID-TRANSFER PROTEIN_SEED STORAGE 2S ALBUMIN SUPERFAMILY PROTEIN"/>
    <property type="match status" value="1"/>
</dbReference>
<protein>
    <submittedName>
        <fullName evidence="3">Polymorphic outer membrane protein, putative</fullName>
    </submittedName>
</protein>
<reference evidence="3" key="2">
    <citation type="journal article" date="2007" name="Science">
        <title>Draft genome sequence of the sexually transmitted pathogen Trichomonas vaginalis.</title>
        <authorList>
            <person name="Carlton J.M."/>
            <person name="Hirt R.P."/>
            <person name="Silva J.C."/>
            <person name="Delcher A.L."/>
            <person name="Schatz M."/>
            <person name="Zhao Q."/>
            <person name="Wortman J.R."/>
            <person name="Bidwell S.L."/>
            <person name="Alsmark U.C.M."/>
            <person name="Besteiro S."/>
            <person name="Sicheritz-Ponten T."/>
            <person name="Noel C.J."/>
            <person name="Dacks J.B."/>
            <person name="Foster P.G."/>
            <person name="Simillion C."/>
            <person name="Van de Peer Y."/>
            <person name="Miranda-Saavedra D."/>
            <person name="Barton G.J."/>
            <person name="Westrop G.D."/>
            <person name="Mueller S."/>
            <person name="Dessi D."/>
            <person name="Fiori P.L."/>
            <person name="Ren Q."/>
            <person name="Paulsen I."/>
            <person name="Zhang H."/>
            <person name="Bastida-Corcuera F.D."/>
            <person name="Simoes-Barbosa A."/>
            <person name="Brown M.T."/>
            <person name="Hayes R.D."/>
            <person name="Mukherjee M."/>
            <person name="Okumura C.Y."/>
            <person name="Schneider R."/>
            <person name="Smith A.J."/>
            <person name="Vanacova S."/>
            <person name="Villalvazo M."/>
            <person name="Haas B.J."/>
            <person name="Pertea M."/>
            <person name="Feldblyum T.V."/>
            <person name="Utterback T.R."/>
            <person name="Shu C.L."/>
            <person name="Osoegawa K."/>
            <person name="de Jong P.J."/>
            <person name="Hrdy I."/>
            <person name="Horvathova L."/>
            <person name="Zubacova Z."/>
            <person name="Dolezal P."/>
            <person name="Malik S.B."/>
            <person name="Logsdon J.M. Jr."/>
            <person name="Henze K."/>
            <person name="Gupta A."/>
            <person name="Wang C.C."/>
            <person name="Dunne R.L."/>
            <person name="Upcroft J.A."/>
            <person name="Upcroft P."/>
            <person name="White O."/>
            <person name="Salzberg S.L."/>
            <person name="Tang P."/>
            <person name="Chiu C.-H."/>
            <person name="Lee Y.-S."/>
            <person name="Embley T.M."/>
            <person name="Coombs G.H."/>
            <person name="Mottram J.C."/>
            <person name="Tachezy J."/>
            <person name="Fraser-Liggett C.M."/>
            <person name="Johnson P.J."/>
        </authorList>
    </citation>
    <scope>NUCLEOTIDE SEQUENCE [LARGE SCALE GENOMIC DNA]</scope>
    <source>
        <strain evidence="3">G3</strain>
    </source>
</reference>
<dbReference type="VEuPathDB" id="TrichDB:TVAG_061660"/>
<dbReference type="SUPFAM" id="SSF51126">
    <property type="entry name" value="Pectin lyase-like"/>
    <property type="match status" value="1"/>
</dbReference>
<evidence type="ECO:0000256" key="1">
    <source>
        <dbReference type="SAM" id="MobiDB-lite"/>
    </source>
</evidence>